<dbReference type="Proteomes" id="UP001165082">
    <property type="component" value="Unassembled WGS sequence"/>
</dbReference>
<evidence type="ECO:0000256" key="1">
    <source>
        <dbReference type="SAM" id="MobiDB-lite"/>
    </source>
</evidence>
<feature type="region of interest" description="Disordered" evidence="1">
    <location>
        <begin position="396"/>
        <end position="415"/>
    </location>
</feature>
<dbReference type="OrthoDB" id="198631at2759"/>
<protein>
    <submittedName>
        <fullName evidence="3">Uncharacterized protein</fullName>
    </submittedName>
</protein>
<sequence length="471" mass="53440">MDWYVYGRDQAILARQIYHEPSLLWTDPQQLRGAAGPSDHNPHDDVDDQVPKIVDESAAKGEDAKKNTTVAYFQTQEDAVEAVNSLSYYGLPGTSDSRFRNLIAYTVATHPLLATCFVSRYDYYTRFRRLAALVCSYCISLMIFLFMSFIFSETALITCETGCDVTVPCNRTDLTRRLDVFWEEGSMCCKDNCVLWFEKTFEDNNVFEFIPDFCQGESYSYSMEHFGAVEELPSHETHRTEVTVSLWEYSCDGGTQSLTSFELILISSCFAFPLNLFLGYVATWGKKNPKQYWNKCTKASWLFAGASISYGCCLVMIVTVLANLEGFVAPEHYLPVDNVGNRRQARLFTSAFELLWYGWIMWLAKNVPSHFVFYFIKKKHFIEKYPELVSIEPSEFDKSGDGASSRGSPPQPTYELPQAAAAEQRRTYAVTVPQNCFPGMAITFQPPGEQLSFSCQVPHGVKQGDTFQVVI</sequence>
<feature type="transmembrane region" description="Helical" evidence="2">
    <location>
        <begin position="301"/>
        <end position="324"/>
    </location>
</feature>
<evidence type="ECO:0000256" key="2">
    <source>
        <dbReference type="SAM" id="Phobius"/>
    </source>
</evidence>
<reference evidence="3" key="1">
    <citation type="submission" date="2022-07" db="EMBL/GenBank/DDBJ databases">
        <title>Genome analysis of Parmales, a sister group of diatoms, reveals the evolutionary specialization of diatoms from phago-mixotrophs to photoautotrophs.</title>
        <authorList>
            <person name="Ban H."/>
            <person name="Sato S."/>
            <person name="Yoshikawa S."/>
            <person name="Kazumasa Y."/>
            <person name="Nakamura Y."/>
            <person name="Ichinomiya M."/>
            <person name="Saitoh K."/>
            <person name="Sato N."/>
            <person name="Blanc-Mathieu R."/>
            <person name="Endo H."/>
            <person name="Kuwata A."/>
            <person name="Ogata H."/>
        </authorList>
    </citation>
    <scope>NUCLEOTIDE SEQUENCE</scope>
</reference>
<feature type="transmembrane region" description="Helical" evidence="2">
    <location>
        <begin position="263"/>
        <end position="281"/>
    </location>
</feature>
<evidence type="ECO:0000313" key="4">
    <source>
        <dbReference type="Proteomes" id="UP001165082"/>
    </source>
</evidence>
<proteinExistence type="predicted"/>
<feature type="transmembrane region" description="Helical" evidence="2">
    <location>
        <begin position="356"/>
        <end position="376"/>
    </location>
</feature>
<keyword evidence="4" id="KW-1185">Reference proteome</keyword>
<keyword evidence="2" id="KW-1133">Transmembrane helix</keyword>
<feature type="transmembrane region" description="Helical" evidence="2">
    <location>
        <begin position="130"/>
        <end position="151"/>
    </location>
</feature>
<dbReference type="AlphaFoldDB" id="A0A9W7CKW4"/>
<dbReference type="EMBL" id="BRXZ01000250">
    <property type="protein sequence ID" value="GMI08151.1"/>
    <property type="molecule type" value="Genomic_DNA"/>
</dbReference>
<keyword evidence="2" id="KW-0812">Transmembrane</keyword>
<accession>A0A9W7CKW4</accession>
<keyword evidence="2" id="KW-0472">Membrane</keyword>
<gene>
    <name evidence="3" type="ORF">TrRE_jg8427</name>
</gene>
<organism evidence="3 4">
    <name type="scientific">Triparma retinervis</name>
    <dbReference type="NCBI Taxonomy" id="2557542"/>
    <lineage>
        <taxon>Eukaryota</taxon>
        <taxon>Sar</taxon>
        <taxon>Stramenopiles</taxon>
        <taxon>Ochrophyta</taxon>
        <taxon>Bolidophyceae</taxon>
        <taxon>Parmales</taxon>
        <taxon>Triparmaceae</taxon>
        <taxon>Triparma</taxon>
    </lineage>
</organism>
<evidence type="ECO:0000313" key="3">
    <source>
        <dbReference type="EMBL" id="GMI08151.1"/>
    </source>
</evidence>
<comment type="caution">
    <text evidence="3">The sequence shown here is derived from an EMBL/GenBank/DDBJ whole genome shotgun (WGS) entry which is preliminary data.</text>
</comment>
<feature type="region of interest" description="Disordered" evidence="1">
    <location>
        <begin position="29"/>
        <end position="48"/>
    </location>
</feature>
<name>A0A9W7CKW4_9STRA</name>